<evidence type="ECO:0000256" key="1">
    <source>
        <dbReference type="SAM" id="MobiDB-lite"/>
    </source>
</evidence>
<sequence length="230" mass="26189">EIIKKVRQSYTFKEKANIVRYTLHEGNFRAAAKFGLDKTQVGRWVMKLKDKLDEIDHSKSCRLEGGDESGILSWADNYIADRSGGQENEPSLLVFDSFRAHITDAVKKKLQENNNNLVVIPSELTSVCQPLDVSINRPFKVALLLAVWAEIDPEIIRHAFRKCSISNAIDGSEDSKIYHDEILNNTNEANENNPDMDSDDLGENEEDFEYKENHDATIEENEDVLLFTID</sequence>
<feature type="compositionally biased region" description="Low complexity" evidence="1">
    <location>
        <begin position="184"/>
        <end position="193"/>
    </location>
</feature>
<dbReference type="EMBL" id="CAJVPZ010029157">
    <property type="protein sequence ID" value="CAG8733449.1"/>
    <property type="molecule type" value="Genomic_DNA"/>
</dbReference>
<reference evidence="3" key="1">
    <citation type="submission" date="2021-06" db="EMBL/GenBank/DDBJ databases">
        <authorList>
            <person name="Kallberg Y."/>
            <person name="Tangrot J."/>
            <person name="Rosling A."/>
        </authorList>
    </citation>
    <scope>NUCLEOTIDE SEQUENCE</scope>
    <source>
        <strain evidence="3">IN212</strain>
    </source>
</reference>
<feature type="compositionally biased region" description="Acidic residues" evidence="1">
    <location>
        <begin position="194"/>
        <end position="206"/>
    </location>
</feature>
<dbReference type="InterPro" id="IPR010921">
    <property type="entry name" value="Trp_repressor/repl_initiator"/>
</dbReference>
<dbReference type="SUPFAM" id="SSF48295">
    <property type="entry name" value="TrpR-like"/>
    <property type="match status" value="1"/>
</dbReference>
<evidence type="ECO:0000313" key="3">
    <source>
        <dbReference type="EMBL" id="CAG8733449.1"/>
    </source>
</evidence>
<organism evidence="3 4">
    <name type="scientific">Racocetra fulgida</name>
    <dbReference type="NCBI Taxonomy" id="60492"/>
    <lineage>
        <taxon>Eukaryota</taxon>
        <taxon>Fungi</taxon>
        <taxon>Fungi incertae sedis</taxon>
        <taxon>Mucoromycota</taxon>
        <taxon>Glomeromycotina</taxon>
        <taxon>Glomeromycetes</taxon>
        <taxon>Diversisporales</taxon>
        <taxon>Gigasporaceae</taxon>
        <taxon>Racocetra</taxon>
    </lineage>
</organism>
<protein>
    <submittedName>
        <fullName evidence="3">4145_t:CDS:1</fullName>
    </submittedName>
</protein>
<feature type="domain" description="DDE-1" evidence="2">
    <location>
        <begin position="73"/>
        <end position="141"/>
    </location>
</feature>
<comment type="caution">
    <text evidence="3">The sequence shown here is derived from an EMBL/GenBank/DDBJ whole genome shotgun (WGS) entry which is preliminary data.</text>
</comment>
<dbReference type="GO" id="GO:0043565">
    <property type="term" value="F:sequence-specific DNA binding"/>
    <property type="evidence" value="ECO:0007669"/>
    <property type="project" value="InterPro"/>
</dbReference>
<proteinExistence type="predicted"/>
<dbReference type="Pfam" id="PF03184">
    <property type="entry name" value="DDE_1"/>
    <property type="match status" value="1"/>
</dbReference>
<evidence type="ECO:0000313" key="4">
    <source>
        <dbReference type="Proteomes" id="UP000789396"/>
    </source>
</evidence>
<gene>
    <name evidence="3" type="ORF">RFULGI_LOCUS12319</name>
</gene>
<dbReference type="InterPro" id="IPR004875">
    <property type="entry name" value="DDE_SF_endonuclease_dom"/>
</dbReference>
<dbReference type="Proteomes" id="UP000789396">
    <property type="component" value="Unassembled WGS sequence"/>
</dbReference>
<name>A0A9N9IFE8_9GLOM</name>
<keyword evidence="4" id="KW-1185">Reference proteome</keyword>
<evidence type="ECO:0000259" key="2">
    <source>
        <dbReference type="Pfam" id="PF03184"/>
    </source>
</evidence>
<dbReference type="AlphaFoldDB" id="A0A9N9IFE8"/>
<accession>A0A9N9IFE8</accession>
<feature type="region of interest" description="Disordered" evidence="1">
    <location>
        <begin position="184"/>
        <end position="206"/>
    </location>
</feature>
<dbReference type="OrthoDB" id="2441839at2759"/>
<feature type="non-terminal residue" evidence="3">
    <location>
        <position position="230"/>
    </location>
</feature>